<feature type="transmembrane region" description="Helical" evidence="19">
    <location>
        <begin position="126"/>
        <end position="149"/>
    </location>
</feature>
<evidence type="ECO:0000256" key="4">
    <source>
        <dbReference type="ARBA" id="ARBA00005189"/>
    </source>
</evidence>
<keyword evidence="17" id="KW-1208">Phospholipid metabolism</keyword>
<comment type="similarity">
    <text evidence="5 18">Belongs to the CDS family.</text>
</comment>
<organism evidence="20">
    <name type="scientific">uncultured Quadrisphaera sp</name>
    <dbReference type="NCBI Taxonomy" id="904978"/>
    <lineage>
        <taxon>Bacteria</taxon>
        <taxon>Bacillati</taxon>
        <taxon>Actinomycetota</taxon>
        <taxon>Actinomycetes</taxon>
        <taxon>Kineosporiales</taxon>
        <taxon>Kineosporiaceae</taxon>
        <taxon>Quadrisphaera</taxon>
        <taxon>environmental samples</taxon>
    </lineage>
</organism>
<keyword evidence="12 18" id="KW-0548">Nucleotidyltransferase</keyword>
<keyword evidence="10 18" id="KW-0808">Transferase</keyword>
<sequence>MVAPQTRPGADPAPPSRAGRNLPLAIATGVGMGGAAVASLVVVKEAFVVLALVAVLASVWELADALSARRHLVPRVPLLAGTAVTLPVAYLAGLEALLASVALTAAAVVLWRLLAPAREHGGDPTLALRDVTSGVLAVLWLPLLAGFAMLMLREEDGAGRIFLFVLLAVASDTGGYAAGVLFGRHPMAPTISPKKSWEGLAGSGVLGLVAGVAGVVLVLGGSWWAGALVGLAAVTTATLGDLAESVLKRDLGIKDMGSLIPGHGGVMDRLDSLLLSAPVLWLLLGALVPPPA</sequence>
<evidence type="ECO:0000256" key="10">
    <source>
        <dbReference type="ARBA" id="ARBA00022679"/>
    </source>
</evidence>
<feature type="transmembrane region" description="Helical" evidence="19">
    <location>
        <begin position="96"/>
        <end position="114"/>
    </location>
</feature>
<dbReference type="AlphaFoldDB" id="A0A6J4P2Q8"/>
<evidence type="ECO:0000256" key="8">
    <source>
        <dbReference type="ARBA" id="ARBA00022475"/>
    </source>
</evidence>
<dbReference type="UniPathway" id="UPA00557">
    <property type="reaction ID" value="UER00614"/>
</dbReference>
<dbReference type="Pfam" id="PF01148">
    <property type="entry name" value="CTP_transf_1"/>
    <property type="match status" value="1"/>
</dbReference>
<dbReference type="PANTHER" id="PTHR46382">
    <property type="entry name" value="PHOSPHATIDATE CYTIDYLYLTRANSFERASE"/>
    <property type="match status" value="1"/>
</dbReference>
<accession>A0A6J4P2Q8</accession>
<comment type="pathway">
    <text evidence="3 18">Phospholipid metabolism; CDP-diacylglycerol biosynthesis; CDP-diacylglycerol from sn-glycerol 3-phosphate: step 3/3.</text>
</comment>
<name>A0A6J4P2Q8_9ACTN</name>
<comment type="pathway">
    <text evidence="4">Lipid metabolism.</text>
</comment>
<dbReference type="PROSITE" id="PS01315">
    <property type="entry name" value="CDS"/>
    <property type="match status" value="1"/>
</dbReference>
<protein>
    <recommendedName>
        <fullName evidence="7 18">Phosphatidate cytidylyltransferase</fullName>
        <ecNumber evidence="6 18">2.7.7.41</ecNumber>
    </recommendedName>
</protein>
<evidence type="ECO:0000256" key="3">
    <source>
        <dbReference type="ARBA" id="ARBA00005119"/>
    </source>
</evidence>
<keyword evidence="11 18" id="KW-0812">Transmembrane</keyword>
<keyword evidence="13 19" id="KW-1133">Transmembrane helix</keyword>
<dbReference type="EC" id="2.7.7.41" evidence="6 18"/>
<gene>
    <name evidence="20" type="ORF">AVDCRST_MAG35-964</name>
</gene>
<evidence type="ECO:0000256" key="16">
    <source>
        <dbReference type="ARBA" id="ARBA00023209"/>
    </source>
</evidence>
<evidence type="ECO:0000256" key="6">
    <source>
        <dbReference type="ARBA" id="ARBA00012487"/>
    </source>
</evidence>
<evidence type="ECO:0000256" key="12">
    <source>
        <dbReference type="ARBA" id="ARBA00022695"/>
    </source>
</evidence>
<comment type="catalytic activity">
    <reaction evidence="1 18">
        <text>a 1,2-diacyl-sn-glycero-3-phosphate + CTP + H(+) = a CDP-1,2-diacyl-sn-glycerol + diphosphate</text>
        <dbReference type="Rhea" id="RHEA:16229"/>
        <dbReference type="ChEBI" id="CHEBI:15378"/>
        <dbReference type="ChEBI" id="CHEBI:33019"/>
        <dbReference type="ChEBI" id="CHEBI:37563"/>
        <dbReference type="ChEBI" id="CHEBI:58332"/>
        <dbReference type="ChEBI" id="CHEBI:58608"/>
        <dbReference type="EC" id="2.7.7.41"/>
    </reaction>
</comment>
<evidence type="ECO:0000256" key="7">
    <source>
        <dbReference type="ARBA" id="ARBA00019373"/>
    </source>
</evidence>
<evidence type="ECO:0000256" key="15">
    <source>
        <dbReference type="ARBA" id="ARBA00023136"/>
    </source>
</evidence>
<evidence type="ECO:0000256" key="14">
    <source>
        <dbReference type="ARBA" id="ARBA00023098"/>
    </source>
</evidence>
<comment type="subcellular location">
    <subcellularLocation>
        <location evidence="2">Cell membrane</location>
        <topology evidence="2">Multi-pass membrane protein</topology>
    </subcellularLocation>
</comment>
<dbReference type="EMBL" id="CADCUY010000198">
    <property type="protein sequence ID" value="CAA9402069.1"/>
    <property type="molecule type" value="Genomic_DNA"/>
</dbReference>
<evidence type="ECO:0000256" key="11">
    <source>
        <dbReference type="ARBA" id="ARBA00022692"/>
    </source>
</evidence>
<evidence type="ECO:0000256" key="9">
    <source>
        <dbReference type="ARBA" id="ARBA00022516"/>
    </source>
</evidence>
<keyword evidence="9" id="KW-0444">Lipid biosynthesis</keyword>
<feature type="transmembrane region" description="Helical" evidence="19">
    <location>
        <begin position="161"/>
        <end position="183"/>
    </location>
</feature>
<evidence type="ECO:0000256" key="18">
    <source>
        <dbReference type="RuleBase" id="RU003938"/>
    </source>
</evidence>
<evidence type="ECO:0000256" key="1">
    <source>
        <dbReference type="ARBA" id="ARBA00001698"/>
    </source>
</evidence>
<feature type="transmembrane region" description="Helical" evidence="19">
    <location>
        <begin position="21"/>
        <end position="40"/>
    </location>
</feature>
<feature type="transmembrane region" description="Helical" evidence="19">
    <location>
        <begin position="46"/>
        <end position="63"/>
    </location>
</feature>
<keyword evidence="14" id="KW-0443">Lipid metabolism</keyword>
<dbReference type="GO" id="GO:0005886">
    <property type="term" value="C:plasma membrane"/>
    <property type="evidence" value="ECO:0007669"/>
    <property type="project" value="UniProtKB-SubCell"/>
</dbReference>
<dbReference type="InterPro" id="IPR000374">
    <property type="entry name" value="PC_trans"/>
</dbReference>
<keyword evidence="16" id="KW-0594">Phospholipid biosynthesis</keyword>
<evidence type="ECO:0000256" key="5">
    <source>
        <dbReference type="ARBA" id="ARBA00010185"/>
    </source>
</evidence>
<reference evidence="20" key="1">
    <citation type="submission" date="2020-02" db="EMBL/GenBank/DDBJ databases">
        <authorList>
            <person name="Meier V. D."/>
        </authorList>
    </citation>
    <scope>NUCLEOTIDE SEQUENCE</scope>
    <source>
        <strain evidence="20">AVDCRST_MAG35</strain>
    </source>
</reference>
<evidence type="ECO:0000256" key="19">
    <source>
        <dbReference type="SAM" id="Phobius"/>
    </source>
</evidence>
<keyword evidence="15 19" id="KW-0472">Membrane</keyword>
<dbReference type="GO" id="GO:0016024">
    <property type="term" value="P:CDP-diacylglycerol biosynthetic process"/>
    <property type="evidence" value="ECO:0007669"/>
    <property type="project" value="UniProtKB-UniPathway"/>
</dbReference>
<dbReference type="GO" id="GO:0004605">
    <property type="term" value="F:phosphatidate cytidylyltransferase activity"/>
    <property type="evidence" value="ECO:0007669"/>
    <property type="project" value="UniProtKB-EC"/>
</dbReference>
<evidence type="ECO:0000313" key="20">
    <source>
        <dbReference type="EMBL" id="CAA9402069.1"/>
    </source>
</evidence>
<evidence type="ECO:0000256" key="2">
    <source>
        <dbReference type="ARBA" id="ARBA00004651"/>
    </source>
</evidence>
<evidence type="ECO:0000256" key="13">
    <source>
        <dbReference type="ARBA" id="ARBA00022989"/>
    </source>
</evidence>
<evidence type="ECO:0000256" key="17">
    <source>
        <dbReference type="ARBA" id="ARBA00023264"/>
    </source>
</evidence>
<dbReference type="PANTHER" id="PTHR46382:SF1">
    <property type="entry name" value="PHOSPHATIDATE CYTIDYLYLTRANSFERASE"/>
    <property type="match status" value="1"/>
</dbReference>
<feature type="transmembrane region" description="Helical" evidence="19">
    <location>
        <begin position="204"/>
        <end position="225"/>
    </location>
</feature>
<keyword evidence="8" id="KW-1003">Cell membrane</keyword>
<proteinExistence type="inferred from homology"/>